<sequence length="733" mass="82193">MAAKTQSCLIVAAFDVGTTYSGYAFSYRDDPLKVQTNQVWFSEGAGNFLSLKTPTSVLLNPDGKFDSFGFEAEDRYTNKAEDDKHHGWRLFRRFKMALHNDQAGLDETRVTLAPEPEAASIWCETLDVDTKAALAETGNQYMVIDLEDGTADISFRERKGIGTLKEIHQPTSGPWGGIYVDANYLKFLENIFGEQTITSLKNDEMDYFDFIRDFKTKKRTFSKHAKGKIIFRISANTRDLSKKFTGQNLEQRICSLGYGDSVIVRGGDKLGVEHDIVRTWFDGPIDSLIGHIKSFLKKRKLRAVQTIVLVGGFGGSPYVQDRLRAAFPDKRLILPVEAELAVLKGAAGLDGTRVTLALEPEAASIWCDTLDVDTIAALAGTGTQYMVIDLGEKKQGGTLKEIHQPSGGPWGGIYVDANYLKFLDHIFGEKAITALKTEDMTDYFDVIREFETKKRTFTTQTKGKFMFKISATTRKLSEKFTGQNLEQRLRRLGYGDSVIVKCGDKLRVEPDIVRTWFDGPLNNLVDHVNNLLREAKLRAVQTIVLVGGFGESTYVQERLRAAIPDKRLIVPAEAGLVVLKGAVRFGHNPAIITSRVMKYTYGVAVWSPYDEKIHSADKKILDEDGKWRVRQCFSVFVRVNDNVPIDHQITKEYTPSGYRTATPIYRTTAEKPVYVTDPGCELLGELVTELPRDIPLSELRDDTTFMFGGTELVVKVRVKKTGQEEIIKLNCLK</sequence>
<dbReference type="PANTHER" id="PTHR14187">
    <property type="entry name" value="ALPHA KINASE/ELONGATION FACTOR 2 KINASE"/>
    <property type="match status" value="1"/>
</dbReference>
<protein>
    <submittedName>
        <fullName evidence="1">HS12A-like protein</fullName>
    </submittedName>
</protein>
<accession>A0ABY7FWQ9</accession>
<dbReference type="InterPro" id="IPR043129">
    <property type="entry name" value="ATPase_NBD"/>
</dbReference>
<dbReference type="Gene3D" id="3.30.420.40">
    <property type="match status" value="3"/>
</dbReference>
<dbReference type="Gene3D" id="3.90.640.10">
    <property type="entry name" value="Actin, Chain A, domain 4"/>
    <property type="match status" value="1"/>
</dbReference>
<organism evidence="1 2">
    <name type="scientific">Mya arenaria</name>
    <name type="common">Soft-shell clam</name>
    <dbReference type="NCBI Taxonomy" id="6604"/>
    <lineage>
        <taxon>Eukaryota</taxon>
        <taxon>Metazoa</taxon>
        <taxon>Spiralia</taxon>
        <taxon>Lophotrochozoa</taxon>
        <taxon>Mollusca</taxon>
        <taxon>Bivalvia</taxon>
        <taxon>Autobranchia</taxon>
        <taxon>Heteroconchia</taxon>
        <taxon>Euheterodonta</taxon>
        <taxon>Imparidentia</taxon>
        <taxon>Neoheterodontei</taxon>
        <taxon>Myida</taxon>
        <taxon>Myoidea</taxon>
        <taxon>Myidae</taxon>
        <taxon>Mya</taxon>
    </lineage>
</organism>
<reference evidence="1" key="1">
    <citation type="submission" date="2022-11" db="EMBL/GenBank/DDBJ databases">
        <title>Centuries of genome instability and evolution in soft-shell clam transmissible cancer (bioRxiv).</title>
        <authorList>
            <person name="Hart S.F.M."/>
            <person name="Yonemitsu M.A."/>
            <person name="Giersch R.M."/>
            <person name="Beal B.F."/>
            <person name="Arriagada G."/>
            <person name="Davis B.W."/>
            <person name="Ostrander E.A."/>
            <person name="Goff S.P."/>
            <person name="Metzger M.J."/>
        </authorList>
    </citation>
    <scope>NUCLEOTIDE SEQUENCE</scope>
    <source>
        <strain evidence="1">MELC-2E11</strain>
        <tissue evidence="1">Siphon/mantle</tissue>
    </source>
</reference>
<dbReference type="EMBL" id="CP111025">
    <property type="protein sequence ID" value="WAR26430.1"/>
    <property type="molecule type" value="Genomic_DNA"/>
</dbReference>
<dbReference type="Proteomes" id="UP001164746">
    <property type="component" value="Chromosome 14"/>
</dbReference>
<name>A0ABY7FWQ9_MYAAR</name>
<proteinExistence type="predicted"/>
<keyword evidence="2" id="KW-1185">Reference proteome</keyword>
<gene>
    <name evidence="1" type="ORF">MAR_012134</name>
</gene>
<evidence type="ECO:0000313" key="1">
    <source>
        <dbReference type="EMBL" id="WAR26430.1"/>
    </source>
</evidence>
<dbReference type="PANTHER" id="PTHR14187:SF5">
    <property type="entry name" value="HEAT SHOCK 70 KDA PROTEIN 12A"/>
    <property type="match status" value="1"/>
</dbReference>
<dbReference type="CDD" id="cd10170">
    <property type="entry name" value="ASKHA_NBD_HSP70"/>
    <property type="match status" value="1"/>
</dbReference>
<evidence type="ECO:0000313" key="2">
    <source>
        <dbReference type="Proteomes" id="UP001164746"/>
    </source>
</evidence>
<dbReference type="SUPFAM" id="SSF53067">
    <property type="entry name" value="Actin-like ATPase domain"/>
    <property type="match status" value="2"/>
</dbReference>